<dbReference type="InterPro" id="IPR027141">
    <property type="entry name" value="LSm4/Sm_D1/D3"/>
</dbReference>
<keyword evidence="4" id="KW-0963">Cytoplasm</keyword>
<evidence type="ECO:0000313" key="11">
    <source>
        <dbReference type="Proteomes" id="UP000241769"/>
    </source>
</evidence>
<dbReference type="OrthoDB" id="6425924at2759"/>
<dbReference type="SMART" id="SM00651">
    <property type="entry name" value="Sm"/>
    <property type="match status" value="1"/>
</dbReference>
<evidence type="ECO:0000256" key="2">
    <source>
        <dbReference type="ARBA" id="ARBA00004514"/>
    </source>
</evidence>
<evidence type="ECO:0000256" key="5">
    <source>
        <dbReference type="ARBA" id="ARBA00022664"/>
    </source>
</evidence>
<evidence type="ECO:0000256" key="8">
    <source>
        <dbReference type="ARBA" id="ARBA00023274"/>
    </source>
</evidence>
<reference evidence="10 11" key="1">
    <citation type="journal article" date="2018" name="Genome Biol. Evol.">
        <title>Multiple Roots of Fruiting Body Formation in Amoebozoa.</title>
        <authorList>
            <person name="Hillmann F."/>
            <person name="Forbes G."/>
            <person name="Novohradska S."/>
            <person name="Ferling I."/>
            <person name="Riege K."/>
            <person name="Groth M."/>
            <person name="Westermann M."/>
            <person name="Marz M."/>
            <person name="Spaller T."/>
            <person name="Winckler T."/>
            <person name="Schaap P."/>
            <person name="Glockner G."/>
        </authorList>
    </citation>
    <scope>NUCLEOTIDE SEQUENCE [LARGE SCALE GENOMIC DNA]</scope>
    <source>
        <strain evidence="10 11">Jena</strain>
    </source>
</reference>
<dbReference type="InterPro" id="IPR047575">
    <property type="entry name" value="Sm"/>
</dbReference>
<evidence type="ECO:0000256" key="6">
    <source>
        <dbReference type="ARBA" id="ARBA00023187"/>
    </source>
</evidence>
<proteinExistence type="inferred from homology"/>
<dbReference type="Proteomes" id="UP000241769">
    <property type="component" value="Unassembled WGS sequence"/>
</dbReference>
<comment type="similarity">
    <text evidence="3">Belongs to the snRNP core protein family.</text>
</comment>
<dbReference type="GO" id="GO:0000387">
    <property type="term" value="P:spliceosomal snRNP assembly"/>
    <property type="evidence" value="ECO:0007669"/>
    <property type="project" value="InterPro"/>
</dbReference>
<keyword evidence="7" id="KW-0539">Nucleus</keyword>
<dbReference type="GO" id="GO:0005681">
    <property type="term" value="C:spliceosomal complex"/>
    <property type="evidence" value="ECO:0007669"/>
    <property type="project" value="InterPro"/>
</dbReference>
<feature type="domain" description="Sm" evidence="9">
    <location>
        <begin position="5"/>
        <end position="85"/>
    </location>
</feature>
<dbReference type="InParanoid" id="A0A2P6NBL2"/>
<dbReference type="InterPro" id="IPR034099">
    <property type="entry name" value="SmD3"/>
</dbReference>
<dbReference type="PROSITE" id="PS52002">
    <property type="entry name" value="SM"/>
    <property type="match status" value="1"/>
</dbReference>
<accession>A0A2P6NBL2</accession>
<evidence type="ECO:0000256" key="3">
    <source>
        <dbReference type="ARBA" id="ARBA00008146"/>
    </source>
</evidence>
<keyword evidence="6" id="KW-0508">mRNA splicing</keyword>
<dbReference type="GO" id="GO:0003723">
    <property type="term" value="F:RNA binding"/>
    <property type="evidence" value="ECO:0007669"/>
    <property type="project" value="InterPro"/>
</dbReference>
<evidence type="ECO:0000256" key="4">
    <source>
        <dbReference type="ARBA" id="ARBA00022490"/>
    </source>
</evidence>
<sequence length="335" mass="37273">MSIGIPIKLLHEAEKCTITVELKTGETFRGTLIEAEDNMNCQVSLMTSFQLANVQYTSRDGRLTELEHAFIRGSKVRFMILPDMLKNAAMFKRADPKTGKNKALGLGRAGLVPLEVEVEEEHQWDSVEEELLLEEDLPEEEEDTRSYAKASVELHENRFIIQNRNSSRNTSFSSSQQFLLITLLFALAASASQDPGFDQLLSLLNGNPLTQGPFTEVFVFQRQSTLSTVHFPRRYNITGDSLSSLSFAALEDGPNIFCEAKDVAVDADGKFEFLCKKPSFLQAVCSGQLRVRRSCHVSRGGVKCIYWAKTSLSCASKLGEGDHKIVVSYSGRPGF</sequence>
<comment type="caution">
    <text evidence="10">The sequence shown here is derived from an EMBL/GenBank/DDBJ whole genome shotgun (WGS) entry which is preliminary data.</text>
</comment>
<gene>
    <name evidence="10" type="ORF">PROFUN_04557</name>
</gene>
<dbReference type="InterPro" id="IPR001163">
    <property type="entry name" value="Sm_dom_euk/arc"/>
</dbReference>
<evidence type="ECO:0000256" key="7">
    <source>
        <dbReference type="ARBA" id="ARBA00023242"/>
    </source>
</evidence>
<keyword evidence="5" id="KW-0507">mRNA processing</keyword>
<dbReference type="EMBL" id="MDYQ01000128">
    <property type="protein sequence ID" value="PRP81322.1"/>
    <property type="molecule type" value="Genomic_DNA"/>
</dbReference>
<evidence type="ECO:0000259" key="9">
    <source>
        <dbReference type="PROSITE" id="PS52002"/>
    </source>
</evidence>
<dbReference type="AlphaFoldDB" id="A0A2P6NBL2"/>
<comment type="subcellular location">
    <subcellularLocation>
        <location evidence="2">Cytoplasm</location>
        <location evidence="2">Cytosol</location>
    </subcellularLocation>
    <subcellularLocation>
        <location evidence="1">Nucleus</location>
    </subcellularLocation>
</comment>
<dbReference type="SUPFAM" id="SSF50182">
    <property type="entry name" value="Sm-like ribonucleoproteins"/>
    <property type="match status" value="1"/>
</dbReference>
<dbReference type="PANTHER" id="PTHR23338">
    <property type="entry name" value="SMALL NUCLEAR RIBONUCLEOPROTEIN SM"/>
    <property type="match status" value="1"/>
</dbReference>
<dbReference type="STRING" id="1890364.A0A2P6NBL2"/>
<dbReference type="FunFam" id="2.30.30.100:FF:000002">
    <property type="entry name" value="Small nuclear ribonucleoprotein Sm D3"/>
    <property type="match status" value="1"/>
</dbReference>
<evidence type="ECO:0000256" key="1">
    <source>
        <dbReference type="ARBA" id="ARBA00004123"/>
    </source>
</evidence>
<organism evidence="10 11">
    <name type="scientific">Planoprotostelium fungivorum</name>
    <dbReference type="NCBI Taxonomy" id="1890364"/>
    <lineage>
        <taxon>Eukaryota</taxon>
        <taxon>Amoebozoa</taxon>
        <taxon>Evosea</taxon>
        <taxon>Variosea</taxon>
        <taxon>Cavosteliida</taxon>
        <taxon>Cavosteliaceae</taxon>
        <taxon>Planoprotostelium</taxon>
    </lineage>
</organism>
<keyword evidence="11" id="KW-1185">Reference proteome</keyword>
<dbReference type="Pfam" id="PF01423">
    <property type="entry name" value="LSM"/>
    <property type="match status" value="1"/>
</dbReference>
<keyword evidence="8" id="KW-0687">Ribonucleoprotein</keyword>
<dbReference type="Gene3D" id="2.30.30.100">
    <property type="match status" value="1"/>
</dbReference>
<protein>
    <recommendedName>
        <fullName evidence="9">Sm domain-containing protein</fullName>
    </recommendedName>
</protein>
<dbReference type="InterPro" id="IPR010920">
    <property type="entry name" value="LSM_dom_sf"/>
</dbReference>
<dbReference type="GO" id="GO:0005829">
    <property type="term" value="C:cytosol"/>
    <property type="evidence" value="ECO:0007669"/>
    <property type="project" value="UniProtKB-SubCell"/>
</dbReference>
<evidence type="ECO:0000313" key="10">
    <source>
        <dbReference type="EMBL" id="PRP81322.1"/>
    </source>
</evidence>
<name>A0A2P6NBL2_9EUKA</name>
<dbReference type="CDD" id="cd01721">
    <property type="entry name" value="Sm_D3"/>
    <property type="match status" value="1"/>
</dbReference>